<dbReference type="GO" id="GO:0016491">
    <property type="term" value="F:oxidoreductase activity"/>
    <property type="evidence" value="ECO:0007669"/>
    <property type="project" value="UniProtKB-KW"/>
</dbReference>
<gene>
    <name evidence="4" type="ORF">CLV70_12848</name>
</gene>
<organism evidence="4 5">
    <name type="scientific">Pseudosporangium ferrugineum</name>
    <dbReference type="NCBI Taxonomy" id="439699"/>
    <lineage>
        <taxon>Bacteria</taxon>
        <taxon>Bacillati</taxon>
        <taxon>Actinomycetota</taxon>
        <taxon>Actinomycetes</taxon>
        <taxon>Micromonosporales</taxon>
        <taxon>Micromonosporaceae</taxon>
        <taxon>Pseudosporangium</taxon>
    </lineage>
</organism>
<dbReference type="PRINTS" id="PR00080">
    <property type="entry name" value="SDRFAMILY"/>
</dbReference>
<accession>A0A2T0RF98</accession>
<dbReference type="Proteomes" id="UP000239209">
    <property type="component" value="Unassembled WGS sequence"/>
</dbReference>
<dbReference type="InterPro" id="IPR002347">
    <property type="entry name" value="SDR_fam"/>
</dbReference>
<proteinExistence type="inferred from homology"/>
<evidence type="ECO:0000256" key="1">
    <source>
        <dbReference type="ARBA" id="ARBA00006484"/>
    </source>
</evidence>
<dbReference type="PRINTS" id="PR00081">
    <property type="entry name" value="GDHRDH"/>
</dbReference>
<name>A0A2T0RF98_9ACTN</name>
<dbReference type="RefSeq" id="WP_106130900.1">
    <property type="nucleotide sequence ID" value="NZ_PVZG01000028.1"/>
</dbReference>
<comment type="caution">
    <text evidence="4">The sequence shown here is derived from an EMBL/GenBank/DDBJ whole genome shotgun (WGS) entry which is preliminary data.</text>
</comment>
<dbReference type="InterPro" id="IPR036291">
    <property type="entry name" value="NAD(P)-bd_dom_sf"/>
</dbReference>
<evidence type="ECO:0000256" key="2">
    <source>
        <dbReference type="ARBA" id="ARBA00023002"/>
    </source>
</evidence>
<dbReference type="SUPFAM" id="SSF51735">
    <property type="entry name" value="NAD(P)-binding Rossmann-fold domains"/>
    <property type="match status" value="1"/>
</dbReference>
<dbReference type="Gene3D" id="3.40.50.720">
    <property type="entry name" value="NAD(P)-binding Rossmann-like Domain"/>
    <property type="match status" value="1"/>
</dbReference>
<evidence type="ECO:0000313" key="5">
    <source>
        <dbReference type="Proteomes" id="UP000239209"/>
    </source>
</evidence>
<sequence>MQISGTIALVTGANRGLGRQFAVQLLERGATKVYATARRPELVDIPGVEVLSLDITDPASVAAAAEATGDVNLLVNNAGVATGSGLVTGDLDGLHREMDINFWGTLSVIRAFAPQLAGGGILNVLSTLSWIGFDGSGGYAASKSAQWSLTNGVRLELAGQGTHVTGLHLGAADTDMTAGYDVPKAHASVIVKAGLDGLEAGAWEVLADEWTRVAKASLAGDPKAYYSNPYDIFAQK</sequence>
<dbReference type="EMBL" id="PVZG01000028">
    <property type="protein sequence ID" value="PRY19835.1"/>
    <property type="molecule type" value="Genomic_DNA"/>
</dbReference>
<dbReference type="AlphaFoldDB" id="A0A2T0RF98"/>
<protein>
    <submittedName>
        <fullName evidence="4">Short-subunit dehydrogenase</fullName>
    </submittedName>
</protein>
<evidence type="ECO:0000256" key="3">
    <source>
        <dbReference type="RuleBase" id="RU000363"/>
    </source>
</evidence>
<evidence type="ECO:0000313" key="4">
    <source>
        <dbReference type="EMBL" id="PRY19835.1"/>
    </source>
</evidence>
<keyword evidence="5" id="KW-1185">Reference proteome</keyword>
<dbReference type="NCBIfam" id="NF006119">
    <property type="entry name" value="PRK08264.1-5"/>
    <property type="match status" value="1"/>
</dbReference>
<dbReference type="GO" id="GO:0005829">
    <property type="term" value="C:cytosol"/>
    <property type="evidence" value="ECO:0007669"/>
    <property type="project" value="TreeGrafter"/>
</dbReference>
<reference evidence="4 5" key="1">
    <citation type="submission" date="2018-03" db="EMBL/GenBank/DDBJ databases">
        <title>Genomic Encyclopedia of Archaeal and Bacterial Type Strains, Phase II (KMG-II): from individual species to whole genera.</title>
        <authorList>
            <person name="Goeker M."/>
        </authorList>
    </citation>
    <scope>NUCLEOTIDE SEQUENCE [LARGE SCALE GENOMIC DNA]</scope>
    <source>
        <strain evidence="4 5">DSM 45348</strain>
    </source>
</reference>
<comment type="similarity">
    <text evidence="1 3">Belongs to the short-chain dehydrogenases/reductases (SDR) family.</text>
</comment>
<dbReference type="PANTHER" id="PTHR43391:SF91">
    <property type="entry name" value="OS04G0390700 PROTEIN"/>
    <property type="match status" value="1"/>
</dbReference>
<dbReference type="PANTHER" id="PTHR43391">
    <property type="entry name" value="RETINOL DEHYDROGENASE-RELATED"/>
    <property type="match status" value="1"/>
</dbReference>
<keyword evidence="2" id="KW-0560">Oxidoreductase</keyword>
<dbReference type="Pfam" id="PF00106">
    <property type="entry name" value="adh_short"/>
    <property type="match status" value="1"/>
</dbReference>
<dbReference type="OrthoDB" id="3212478at2"/>